<comment type="caution">
    <text evidence="3">The sequence shown here is derived from an EMBL/GenBank/DDBJ whole genome shotgun (WGS) entry which is preliminary data.</text>
</comment>
<feature type="region of interest" description="Disordered" evidence="1">
    <location>
        <begin position="61"/>
        <end position="85"/>
    </location>
</feature>
<reference evidence="3" key="1">
    <citation type="submission" date="2022-08" db="EMBL/GenBank/DDBJ databases">
        <authorList>
            <consortium name="DOE Joint Genome Institute"/>
            <person name="Min B."/>
            <person name="Riley R."/>
            <person name="Sierra-Patev S."/>
            <person name="Naranjo-Ortiz M."/>
            <person name="Looney B."/>
            <person name="Konkel Z."/>
            <person name="Slot J.C."/>
            <person name="Sakamoto Y."/>
            <person name="Steenwyk J.L."/>
            <person name="Rokas A."/>
            <person name="Carro J."/>
            <person name="Camarero S."/>
            <person name="Ferreira P."/>
            <person name="Molpeceres G."/>
            <person name="Ruiz-Duenas F.J."/>
            <person name="Serrano A."/>
            <person name="Henrissat B."/>
            <person name="Drula E."/>
            <person name="Hughes K.W."/>
            <person name="Mata J.L."/>
            <person name="Ishikawa N.K."/>
            <person name="Vargas-Isla R."/>
            <person name="Ushijima S."/>
            <person name="Smith C.A."/>
            <person name="Ahrendt S."/>
            <person name="Andreopoulos W."/>
            <person name="He G."/>
            <person name="Labutti K."/>
            <person name="Lipzen A."/>
            <person name="Ng V."/>
            <person name="Sandor L."/>
            <person name="Barry K."/>
            <person name="Martinez A.T."/>
            <person name="Xiao Y."/>
            <person name="Gibbons J.G."/>
            <person name="Terashima K."/>
            <person name="Hibbett D.S."/>
            <person name="Grigoriev I.V."/>
        </authorList>
    </citation>
    <scope>NUCLEOTIDE SEQUENCE</scope>
    <source>
        <strain evidence="3">TFB9207</strain>
    </source>
</reference>
<protein>
    <submittedName>
        <fullName evidence="3">Uncharacterized protein</fullName>
    </submittedName>
</protein>
<evidence type="ECO:0000313" key="3">
    <source>
        <dbReference type="EMBL" id="KAJ3831120.1"/>
    </source>
</evidence>
<name>A0AA38U3U6_9AGAR</name>
<feature type="non-terminal residue" evidence="3">
    <location>
        <position position="1"/>
    </location>
</feature>
<evidence type="ECO:0000256" key="2">
    <source>
        <dbReference type="SAM" id="Phobius"/>
    </source>
</evidence>
<dbReference type="AlphaFoldDB" id="A0AA38U3U6"/>
<keyword evidence="2" id="KW-1133">Transmembrane helix</keyword>
<keyword evidence="2" id="KW-0812">Transmembrane</keyword>
<feature type="transmembrane region" description="Helical" evidence="2">
    <location>
        <begin position="177"/>
        <end position="197"/>
    </location>
</feature>
<dbReference type="EMBL" id="MU807783">
    <property type="protein sequence ID" value="KAJ3831120.1"/>
    <property type="molecule type" value="Genomic_DNA"/>
</dbReference>
<dbReference type="Proteomes" id="UP001163846">
    <property type="component" value="Unassembled WGS sequence"/>
</dbReference>
<sequence>LHIQVHIGFGFAGIVSTGATQARDSHVEQRVEADNPTSRSAVSIDLPRVGRVLDASAASESAQLPGQDAPFSKASLSPPHQDTGLSSERITAFSKMVVPLDIDVPKILLNAGILSYVMFTAKMLWRLSVMFRSQPHGLAVGFLLPTVATYAFVWRYSLGKFDATKPGIPQAAVDVTILAVISCAGDWGAMAFLAYTFGTKYLTAST</sequence>
<keyword evidence="4" id="KW-1185">Reference proteome</keyword>
<keyword evidence="2" id="KW-0472">Membrane</keyword>
<feature type="compositionally biased region" description="Polar residues" evidence="1">
    <location>
        <begin position="74"/>
        <end position="85"/>
    </location>
</feature>
<feature type="transmembrane region" description="Helical" evidence="2">
    <location>
        <begin position="107"/>
        <end position="125"/>
    </location>
</feature>
<organism evidence="3 4">
    <name type="scientific">Lentinula raphanica</name>
    <dbReference type="NCBI Taxonomy" id="153919"/>
    <lineage>
        <taxon>Eukaryota</taxon>
        <taxon>Fungi</taxon>
        <taxon>Dikarya</taxon>
        <taxon>Basidiomycota</taxon>
        <taxon>Agaricomycotina</taxon>
        <taxon>Agaricomycetes</taxon>
        <taxon>Agaricomycetidae</taxon>
        <taxon>Agaricales</taxon>
        <taxon>Marasmiineae</taxon>
        <taxon>Omphalotaceae</taxon>
        <taxon>Lentinula</taxon>
    </lineage>
</organism>
<proteinExistence type="predicted"/>
<feature type="transmembrane region" description="Helical" evidence="2">
    <location>
        <begin position="137"/>
        <end position="157"/>
    </location>
</feature>
<evidence type="ECO:0000256" key="1">
    <source>
        <dbReference type="SAM" id="MobiDB-lite"/>
    </source>
</evidence>
<evidence type="ECO:0000313" key="4">
    <source>
        <dbReference type="Proteomes" id="UP001163846"/>
    </source>
</evidence>
<accession>A0AA38U3U6</accession>
<gene>
    <name evidence="3" type="ORF">F5878DRAFT_647922</name>
</gene>